<dbReference type="GO" id="GO:0008610">
    <property type="term" value="P:lipid biosynthetic process"/>
    <property type="evidence" value="ECO:0007669"/>
    <property type="project" value="TreeGrafter"/>
</dbReference>
<dbReference type="InterPro" id="IPR029058">
    <property type="entry name" value="AB_hydrolase_fold"/>
</dbReference>
<evidence type="ECO:0000313" key="4">
    <source>
        <dbReference type="Proteomes" id="UP000278981"/>
    </source>
</evidence>
<reference evidence="3 4" key="1">
    <citation type="submission" date="2018-04" db="EMBL/GenBank/DDBJ databases">
        <title>Micromonosporas from Atacama Desert.</title>
        <authorList>
            <person name="Carro L."/>
            <person name="Klenk H.-P."/>
            <person name="Goodfellow M."/>
        </authorList>
    </citation>
    <scope>NUCLEOTIDE SEQUENCE [LARGE SCALE GENOMIC DNA]</scope>
    <source>
        <strain evidence="3 4">LB19</strain>
    </source>
</reference>
<proteinExistence type="inferred from homology"/>
<dbReference type="SUPFAM" id="SSF53474">
    <property type="entry name" value="alpha/beta-Hydrolases"/>
    <property type="match status" value="1"/>
</dbReference>
<dbReference type="EMBL" id="QDGB01000371">
    <property type="protein sequence ID" value="RQX11409.1"/>
    <property type="molecule type" value="Genomic_DNA"/>
</dbReference>
<sequence>MISLYVEVHRTRSEMSMLIDHASAGDGALHKGPAGLPSLTVFGFPAAGGSASHFTRWRRWLPAGVTVEPVDLPGHGTRRQEPAIDDWPQLVATACETLHGRVSGPYALVGHSFGALLAYEVAATLPRTGPGPALLIVAGRNGPAAGLAHRPLHMLDDDRLIESLRRLGGTPAEVLAEPALMRLALPVLRTDLRLAETYARPPRPALPCPIAAVVGRHDRMADAAGSLTWQQETVDRFDLTVADAGHFLLDHPQVIATLTARMTELLRPGRRPEAGTTSG</sequence>
<dbReference type="InterPro" id="IPR001031">
    <property type="entry name" value="Thioesterase"/>
</dbReference>
<organism evidence="3 4">
    <name type="scientific">Micromonospora ureilytica</name>
    <dbReference type="NCBI Taxonomy" id="709868"/>
    <lineage>
        <taxon>Bacteria</taxon>
        <taxon>Bacillati</taxon>
        <taxon>Actinomycetota</taxon>
        <taxon>Actinomycetes</taxon>
        <taxon>Micromonosporales</taxon>
        <taxon>Micromonosporaceae</taxon>
        <taxon>Micromonospora</taxon>
    </lineage>
</organism>
<evidence type="ECO:0000259" key="2">
    <source>
        <dbReference type="Pfam" id="PF00975"/>
    </source>
</evidence>
<dbReference type="PANTHER" id="PTHR11487:SF0">
    <property type="entry name" value="S-ACYL FATTY ACID SYNTHASE THIOESTERASE, MEDIUM CHAIN"/>
    <property type="match status" value="1"/>
</dbReference>
<protein>
    <submittedName>
        <fullName evidence="3">Thioesterase</fullName>
    </submittedName>
</protein>
<dbReference type="OrthoDB" id="8480037at2"/>
<accession>A0A3N9XET1</accession>
<evidence type="ECO:0000313" key="3">
    <source>
        <dbReference type="EMBL" id="RQX11409.1"/>
    </source>
</evidence>
<gene>
    <name evidence="3" type="ORF">DDE19_30700</name>
</gene>
<dbReference type="AlphaFoldDB" id="A0A3N9XET1"/>
<evidence type="ECO:0000256" key="1">
    <source>
        <dbReference type="ARBA" id="ARBA00007169"/>
    </source>
</evidence>
<dbReference type="Gene3D" id="3.40.50.1820">
    <property type="entry name" value="alpha/beta hydrolase"/>
    <property type="match status" value="1"/>
</dbReference>
<dbReference type="PANTHER" id="PTHR11487">
    <property type="entry name" value="THIOESTERASE"/>
    <property type="match status" value="1"/>
</dbReference>
<feature type="domain" description="Thioesterase" evidence="2">
    <location>
        <begin position="40"/>
        <end position="259"/>
    </location>
</feature>
<dbReference type="InterPro" id="IPR012223">
    <property type="entry name" value="TEII"/>
</dbReference>
<name>A0A3N9XET1_9ACTN</name>
<dbReference type="Proteomes" id="UP000278981">
    <property type="component" value="Unassembled WGS sequence"/>
</dbReference>
<comment type="caution">
    <text evidence="3">The sequence shown here is derived from an EMBL/GenBank/DDBJ whole genome shotgun (WGS) entry which is preliminary data.</text>
</comment>
<dbReference type="Pfam" id="PF00975">
    <property type="entry name" value="Thioesterase"/>
    <property type="match status" value="1"/>
</dbReference>
<comment type="similarity">
    <text evidence="1">Belongs to the thioesterase family.</text>
</comment>